<keyword evidence="1" id="KW-0812">Transmembrane</keyword>
<evidence type="ECO:0000256" key="1">
    <source>
        <dbReference type="SAM" id="Phobius"/>
    </source>
</evidence>
<dbReference type="RefSeq" id="WP_184184184.1">
    <property type="nucleotide sequence ID" value="NZ_JACHLE010000001.1"/>
</dbReference>
<keyword evidence="1" id="KW-1133">Transmembrane helix</keyword>
<accession>A0A840KA61</accession>
<evidence type="ECO:0000313" key="3">
    <source>
        <dbReference type="Proteomes" id="UP000592180"/>
    </source>
</evidence>
<protein>
    <recommendedName>
        <fullName evidence="4">C1q domain-containing protein</fullName>
    </recommendedName>
</protein>
<evidence type="ECO:0000313" key="2">
    <source>
        <dbReference type="EMBL" id="MBB4805315.1"/>
    </source>
</evidence>
<gene>
    <name evidence="2" type="ORF">HNP38_000587</name>
</gene>
<sequence length="304" mass="32068">MKNKCQGIYTMLMISALYYSTGFAYAQTGIGTRNPKAALHIDGAKDNDATAPAAPTTAQLANDVVVTNAGFVGVGVLAPTVKLDMRSSGTENALGLDTTTMTASAAAAGAVRYDVTNIPTGAKLQVSDGAVWNKIYVAPQKAVVVARKISGQSIAPNTATNIINWYEVRDMSNSFDFNSGEFLVPRNGTYTFLLTFNFNGTTIIDGSRVESQFYNVGTSTVLASVYKTFGQSMTGVSDDANQTRSTQAGGSSTVTLTLTAGTRVVVRLFHTLISSGTLSLRVTSNSLDPANPNDGFNNLTIIEH</sequence>
<dbReference type="EMBL" id="JACHLE010000001">
    <property type="protein sequence ID" value="MBB4805315.1"/>
    <property type="molecule type" value="Genomic_DNA"/>
</dbReference>
<keyword evidence="3" id="KW-1185">Reference proteome</keyword>
<feature type="transmembrane region" description="Helical" evidence="1">
    <location>
        <begin position="7"/>
        <end position="26"/>
    </location>
</feature>
<dbReference type="Proteomes" id="UP000592180">
    <property type="component" value="Unassembled WGS sequence"/>
</dbReference>
<reference evidence="2 3" key="1">
    <citation type="submission" date="2020-08" db="EMBL/GenBank/DDBJ databases">
        <title>Functional genomics of gut bacteria from endangered species of beetles.</title>
        <authorList>
            <person name="Carlos-Shanley C."/>
        </authorList>
    </citation>
    <scope>NUCLEOTIDE SEQUENCE [LARGE SCALE GENOMIC DNA]</scope>
    <source>
        <strain evidence="2 3">S00151</strain>
    </source>
</reference>
<keyword evidence="1" id="KW-0472">Membrane</keyword>
<dbReference type="InterPro" id="IPR008983">
    <property type="entry name" value="Tumour_necrosis_fac-like_dom"/>
</dbReference>
<dbReference type="SUPFAM" id="SSF49842">
    <property type="entry name" value="TNF-like"/>
    <property type="match status" value="1"/>
</dbReference>
<comment type="caution">
    <text evidence="2">The sequence shown here is derived from an EMBL/GenBank/DDBJ whole genome shotgun (WGS) entry which is preliminary data.</text>
</comment>
<evidence type="ECO:0008006" key="4">
    <source>
        <dbReference type="Google" id="ProtNLM"/>
    </source>
</evidence>
<dbReference type="Gene3D" id="2.60.120.40">
    <property type="match status" value="1"/>
</dbReference>
<organism evidence="2 3">
    <name type="scientific">Chryseobacterium defluvii</name>
    <dbReference type="NCBI Taxonomy" id="160396"/>
    <lineage>
        <taxon>Bacteria</taxon>
        <taxon>Pseudomonadati</taxon>
        <taxon>Bacteroidota</taxon>
        <taxon>Flavobacteriia</taxon>
        <taxon>Flavobacteriales</taxon>
        <taxon>Weeksellaceae</taxon>
        <taxon>Chryseobacterium group</taxon>
        <taxon>Chryseobacterium</taxon>
    </lineage>
</organism>
<name>A0A840KA61_9FLAO</name>
<dbReference type="AlphaFoldDB" id="A0A840KA61"/>
<proteinExistence type="predicted"/>